<dbReference type="GO" id="GO:0016787">
    <property type="term" value="F:hydrolase activity"/>
    <property type="evidence" value="ECO:0007669"/>
    <property type="project" value="UniProtKB-KW"/>
</dbReference>
<dbReference type="SUPFAM" id="SSF49785">
    <property type="entry name" value="Galactose-binding domain-like"/>
    <property type="match status" value="1"/>
</dbReference>
<evidence type="ECO:0000313" key="3">
    <source>
        <dbReference type="EMBL" id="MCM5680176.1"/>
    </source>
</evidence>
<keyword evidence="1 3" id="KW-0378">Hydrolase</keyword>
<protein>
    <submittedName>
        <fullName evidence="3">CocE/NonD family hydrolase</fullName>
    </submittedName>
</protein>
<dbReference type="Pfam" id="PF02129">
    <property type="entry name" value="Peptidase_S15"/>
    <property type="match status" value="1"/>
</dbReference>
<evidence type="ECO:0000256" key="1">
    <source>
        <dbReference type="ARBA" id="ARBA00022801"/>
    </source>
</evidence>
<name>A0ABT0YPW6_9BURK</name>
<proteinExistence type="predicted"/>
<dbReference type="InterPro" id="IPR050585">
    <property type="entry name" value="Xaa-Pro_dipeptidyl-ppase/CocE"/>
</dbReference>
<dbReference type="InterPro" id="IPR005674">
    <property type="entry name" value="CocE/Ser_esterase"/>
</dbReference>
<dbReference type="RefSeq" id="WP_251778570.1">
    <property type="nucleotide sequence ID" value="NZ_JAMKFE010000006.1"/>
</dbReference>
<dbReference type="EMBL" id="JAMKFE010000006">
    <property type="protein sequence ID" value="MCM5680176.1"/>
    <property type="molecule type" value="Genomic_DNA"/>
</dbReference>
<sequence length="625" mass="69813">MMQTGFGVLRVADVMVPMRDGVRLATDVYRPALDGVAVDGVFPVILERTPYGKTEPSRAEVDRGARQPYSRHQLAAYYVEQGYVVVYQDCRGRHGSQGRFEKYLREADDGEDTLHWLTKQAWCNGRVGTMGLSYAAHTQLALATKAPPGLQTFVLDCGGFSDAYQCGIRQGGAFEMKQATWAVQQAKEALRGDPVMSKALENEDLHAWFKALPWRKRHSPLRWAPEYERYLFEQWANTDFGDYWRQPGLYAKGAYARIPAVPQVHMSGWYDVYVRSTLENFIGLESRSPCARLIMGPWLHGDRNITHAGDVEFGPQASFDANVAESWRAYRRQWFDRWLKGVNNGIDDQPKVLLFLMGGGSGCRNAAGRLEHGGTWVGADAWPLLAARPTPFYLRSDHTLATDASEPASHQFTYDFDPMRPVPTIGGALTSGKPIFEGGAFDQREGERFFGCHAIGLPLSARPDVVVFETPPLPSDMAVVGPVAAHLFVSSNCVDTDFTIKLIDVHPPTSDYPQGFAMNLTDGILRCRYRKSWDHPQPMVAGEVCEIRVEAFATANLFKAGHRIRLDISSSNFPKYDVNPNTGENAVDARRCQVAANTVHIGPRYPSRLVLPLVHPHQLQPWSRP</sequence>
<dbReference type="InterPro" id="IPR029058">
    <property type="entry name" value="AB_hydrolase_fold"/>
</dbReference>
<accession>A0ABT0YPW6</accession>
<evidence type="ECO:0000259" key="2">
    <source>
        <dbReference type="SMART" id="SM00939"/>
    </source>
</evidence>
<comment type="caution">
    <text evidence="3">The sequence shown here is derived from an EMBL/GenBank/DDBJ whole genome shotgun (WGS) entry which is preliminary data.</text>
</comment>
<dbReference type="InterPro" id="IPR000383">
    <property type="entry name" value="Xaa-Pro-like_dom"/>
</dbReference>
<dbReference type="Gene3D" id="3.40.50.1820">
    <property type="entry name" value="alpha/beta hydrolase"/>
    <property type="match status" value="1"/>
</dbReference>
<dbReference type="InterPro" id="IPR008979">
    <property type="entry name" value="Galactose-bd-like_sf"/>
</dbReference>
<dbReference type="SUPFAM" id="SSF53474">
    <property type="entry name" value="alpha/beta-Hydrolases"/>
    <property type="match status" value="1"/>
</dbReference>
<keyword evidence="4" id="KW-1185">Reference proteome</keyword>
<dbReference type="Proteomes" id="UP001165541">
    <property type="component" value="Unassembled WGS sequence"/>
</dbReference>
<dbReference type="Gene3D" id="1.10.3020.10">
    <property type="entry name" value="alpha-amino acid ester hydrolase ( Helical cap domain)"/>
    <property type="match status" value="1"/>
</dbReference>
<evidence type="ECO:0000313" key="4">
    <source>
        <dbReference type="Proteomes" id="UP001165541"/>
    </source>
</evidence>
<dbReference type="Gene3D" id="2.60.120.260">
    <property type="entry name" value="Galactose-binding domain-like"/>
    <property type="match status" value="1"/>
</dbReference>
<feature type="domain" description="Xaa-Pro dipeptidyl-peptidase C-terminal" evidence="2">
    <location>
        <begin position="332"/>
        <end position="610"/>
    </location>
</feature>
<dbReference type="SMART" id="SM00939">
    <property type="entry name" value="PepX_C"/>
    <property type="match status" value="1"/>
</dbReference>
<dbReference type="InterPro" id="IPR013736">
    <property type="entry name" value="Xaa-Pro_dipept_C"/>
</dbReference>
<dbReference type="PANTHER" id="PTHR43056">
    <property type="entry name" value="PEPTIDASE S9 PROLYL OLIGOPEPTIDASE"/>
    <property type="match status" value="1"/>
</dbReference>
<dbReference type="Pfam" id="PF08530">
    <property type="entry name" value="PepX_C"/>
    <property type="match status" value="1"/>
</dbReference>
<dbReference type="NCBIfam" id="TIGR00976">
    <property type="entry name" value="CocE_NonD"/>
    <property type="match status" value="1"/>
</dbReference>
<gene>
    <name evidence="3" type="ORF">M8A51_11590</name>
</gene>
<dbReference type="PANTHER" id="PTHR43056:SF10">
    <property type="entry name" value="COCE_NOND FAMILY, PUTATIVE (AFU_ORTHOLOGUE AFUA_7G00600)-RELATED"/>
    <property type="match status" value="1"/>
</dbReference>
<reference evidence="3" key="1">
    <citation type="submission" date="2022-05" db="EMBL/GenBank/DDBJ databases">
        <title>Schlegelella sp. nov., isolated from mangrove soil.</title>
        <authorList>
            <person name="Liu Y."/>
            <person name="Ge X."/>
            <person name="Liu W."/>
        </authorList>
    </citation>
    <scope>NUCLEOTIDE SEQUENCE</scope>
    <source>
        <strain evidence="3">S2-27</strain>
    </source>
</reference>
<organism evidence="3 4">
    <name type="scientific">Caldimonas mangrovi</name>
    <dbReference type="NCBI Taxonomy" id="2944811"/>
    <lineage>
        <taxon>Bacteria</taxon>
        <taxon>Pseudomonadati</taxon>
        <taxon>Pseudomonadota</taxon>
        <taxon>Betaproteobacteria</taxon>
        <taxon>Burkholderiales</taxon>
        <taxon>Sphaerotilaceae</taxon>
        <taxon>Caldimonas</taxon>
    </lineage>
</organism>